<evidence type="ECO:0000313" key="12">
    <source>
        <dbReference type="Proteomes" id="UP000095658"/>
    </source>
</evidence>
<dbReference type="STRING" id="1714016.BA724_01815"/>
<dbReference type="Pfam" id="PF00149">
    <property type="entry name" value="Metallophos"/>
    <property type="match status" value="1"/>
</dbReference>
<evidence type="ECO:0000256" key="3">
    <source>
        <dbReference type="ARBA" id="ARBA00013365"/>
    </source>
</evidence>
<comment type="caution">
    <text evidence="11">The sequence shown here is derived from an EMBL/GenBank/DDBJ whole genome shotgun (WGS) entry which is preliminary data.</text>
</comment>
<proteinExistence type="inferred from homology"/>
<dbReference type="Proteomes" id="UP000095658">
    <property type="component" value="Unassembled WGS sequence"/>
</dbReference>
<name>A0A1E7DR57_9BACI</name>
<keyword evidence="8" id="KW-0255">Endonuclease</keyword>
<evidence type="ECO:0000256" key="6">
    <source>
        <dbReference type="ARBA" id="ARBA00022839"/>
    </source>
</evidence>
<dbReference type="EMBL" id="MAMP01000012">
    <property type="protein sequence ID" value="OES45576.1"/>
    <property type="molecule type" value="Genomic_DNA"/>
</dbReference>
<dbReference type="SUPFAM" id="SSF56300">
    <property type="entry name" value="Metallo-dependent phosphatases"/>
    <property type="match status" value="1"/>
</dbReference>
<dbReference type="InterPro" id="IPR029052">
    <property type="entry name" value="Metallo-depent_PP-like"/>
</dbReference>
<feature type="domain" description="Calcineurin-like phosphoesterase" evidence="9">
    <location>
        <begin position="1"/>
        <end position="213"/>
    </location>
</feature>
<dbReference type="PANTHER" id="PTHR30337:SF0">
    <property type="entry name" value="NUCLEASE SBCCD SUBUNIT D"/>
    <property type="match status" value="1"/>
</dbReference>
<dbReference type="InterPro" id="IPR004593">
    <property type="entry name" value="SbcD"/>
</dbReference>
<keyword evidence="7 8" id="KW-0233">DNA recombination</keyword>
<dbReference type="GO" id="GO:0006310">
    <property type="term" value="P:DNA recombination"/>
    <property type="evidence" value="ECO:0007669"/>
    <property type="project" value="UniProtKB-KW"/>
</dbReference>
<evidence type="ECO:0000259" key="10">
    <source>
        <dbReference type="Pfam" id="PF12320"/>
    </source>
</evidence>
<evidence type="ECO:0000256" key="7">
    <source>
        <dbReference type="ARBA" id="ARBA00023172"/>
    </source>
</evidence>
<dbReference type="CDD" id="cd00840">
    <property type="entry name" value="MPP_Mre11_N"/>
    <property type="match status" value="1"/>
</dbReference>
<sequence length="373" mass="41744">MKFIHTADWHLGKMVHGISMIEDQRFMLQKLIRLIEQEQPDALVIAGDLYDRSVPPASAVNLLNETLFTVNVEMNIPIVAISGNHDSADRLAFGSTWFRQNRFYLAGKIEKEMFCPVIEGVHFHCLPYAEPGVIRHLFGDDSVHTHHDAMNVLTGRLSEKMDSDGIHIAVGHAFVTGGETSDSERILSVGGTGNVGAELFAPFQYTALGHLHNPQAIQHPSVQYAGSLLKYSFSEAAHTKSVSIVEIDAQKHVSIKKETLKPVREMKVMTGFFDELMEVEPSDDYIKIMLKDEGALIDPMAKLKHRFPNILHLEKASAAPTAFETTASGRKRQNELELFQEFYTGMTGLPFSIEKKAYMTSVMEEAKKEDNRS</sequence>
<dbReference type="NCBIfam" id="TIGR00619">
    <property type="entry name" value="sbcd"/>
    <property type="match status" value="1"/>
</dbReference>
<comment type="function">
    <text evidence="8">SbcCD cleaves DNA hairpin structures. These structures can inhibit DNA replication and are intermediates in certain DNA recombination reactions. The complex acts as a 3'-&gt;5' double strand exonuclease that can open hairpins. It also has a 5' single-strand endonuclease activity.</text>
</comment>
<evidence type="ECO:0000256" key="4">
    <source>
        <dbReference type="ARBA" id="ARBA00022722"/>
    </source>
</evidence>
<dbReference type="RefSeq" id="WP_069937574.1">
    <property type="nucleotide sequence ID" value="NZ_MAMP01000012.1"/>
</dbReference>
<comment type="subunit">
    <text evidence="2 8">Heterodimer of SbcC and SbcD.</text>
</comment>
<dbReference type="Pfam" id="PF12320">
    <property type="entry name" value="SbcD_C"/>
    <property type="match status" value="1"/>
</dbReference>
<dbReference type="Gene3D" id="3.60.21.10">
    <property type="match status" value="1"/>
</dbReference>
<dbReference type="InterPro" id="IPR050535">
    <property type="entry name" value="DNA_Repair-Maintenance_Comp"/>
</dbReference>
<dbReference type="InterPro" id="IPR041796">
    <property type="entry name" value="Mre11_N"/>
</dbReference>
<organism evidence="11 12">
    <name type="scientific">Domibacillus iocasae</name>
    <dbReference type="NCBI Taxonomy" id="1714016"/>
    <lineage>
        <taxon>Bacteria</taxon>
        <taxon>Bacillati</taxon>
        <taxon>Bacillota</taxon>
        <taxon>Bacilli</taxon>
        <taxon>Bacillales</taxon>
        <taxon>Bacillaceae</taxon>
        <taxon>Domibacillus</taxon>
    </lineage>
</organism>
<keyword evidence="4 8" id="KW-0540">Nuclease</keyword>
<keyword evidence="6 8" id="KW-0269">Exonuclease</keyword>
<keyword evidence="12" id="KW-1185">Reference proteome</keyword>
<feature type="domain" description="Nuclease SbcCD subunit D C-terminal" evidence="10">
    <location>
        <begin position="263"/>
        <end position="345"/>
    </location>
</feature>
<keyword evidence="8" id="KW-0235">DNA replication</keyword>
<dbReference type="GO" id="GO:0006260">
    <property type="term" value="P:DNA replication"/>
    <property type="evidence" value="ECO:0007669"/>
    <property type="project" value="UniProtKB-KW"/>
</dbReference>
<dbReference type="InterPro" id="IPR004843">
    <property type="entry name" value="Calcineurin-like_PHP"/>
</dbReference>
<dbReference type="GO" id="GO:0008408">
    <property type="term" value="F:3'-5' exonuclease activity"/>
    <property type="evidence" value="ECO:0007669"/>
    <property type="project" value="InterPro"/>
</dbReference>
<protein>
    <recommendedName>
        <fullName evidence="3 8">Nuclease SbcCD subunit D</fullName>
    </recommendedName>
</protein>
<evidence type="ECO:0000313" key="11">
    <source>
        <dbReference type="EMBL" id="OES45576.1"/>
    </source>
</evidence>
<evidence type="ECO:0000256" key="8">
    <source>
        <dbReference type="RuleBase" id="RU363069"/>
    </source>
</evidence>
<evidence type="ECO:0000256" key="5">
    <source>
        <dbReference type="ARBA" id="ARBA00022801"/>
    </source>
</evidence>
<comment type="similarity">
    <text evidence="1 8">Belongs to the SbcD family.</text>
</comment>
<evidence type="ECO:0000256" key="2">
    <source>
        <dbReference type="ARBA" id="ARBA00011322"/>
    </source>
</evidence>
<gene>
    <name evidence="8" type="primary">sbcD</name>
    <name evidence="11" type="ORF">BA724_01815</name>
</gene>
<dbReference type="AlphaFoldDB" id="A0A1E7DR57"/>
<dbReference type="InterPro" id="IPR026843">
    <property type="entry name" value="SbcD_C"/>
</dbReference>
<dbReference type="PANTHER" id="PTHR30337">
    <property type="entry name" value="COMPONENT OF ATP-DEPENDENT DSDNA EXONUCLEASE"/>
    <property type="match status" value="1"/>
</dbReference>
<dbReference type="GO" id="GO:0004519">
    <property type="term" value="F:endonuclease activity"/>
    <property type="evidence" value="ECO:0007669"/>
    <property type="project" value="UniProtKB-KW"/>
</dbReference>
<evidence type="ECO:0000256" key="1">
    <source>
        <dbReference type="ARBA" id="ARBA00010555"/>
    </source>
</evidence>
<accession>A0A1E7DR57</accession>
<reference evidence="11 12" key="1">
    <citation type="submission" date="2016-06" db="EMBL/GenBank/DDBJ databases">
        <title>Domibacillus iocasae genome sequencing.</title>
        <authorList>
            <person name="Verma A."/>
            <person name="Pal Y."/>
            <person name="Ojha A.K."/>
            <person name="Krishnamurthi S."/>
        </authorList>
    </citation>
    <scope>NUCLEOTIDE SEQUENCE [LARGE SCALE GENOMIC DNA]</scope>
    <source>
        <strain evidence="11 12">DSM 29979</strain>
    </source>
</reference>
<keyword evidence="5 8" id="KW-0378">Hydrolase</keyword>
<dbReference type="OrthoDB" id="9773856at2"/>
<evidence type="ECO:0000259" key="9">
    <source>
        <dbReference type="Pfam" id="PF00149"/>
    </source>
</evidence>